<dbReference type="PANTHER" id="PTHR11709:SF417">
    <property type="entry name" value="LACCASE-17"/>
    <property type="match status" value="1"/>
</dbReference>
<keyword evidence="2" id="KW-0325">Glycoprotein</keyword>
<evidence type="ECO:0000256" key="2">
    <source>
        <dbReference type="ARBA" id="ARBA00023180"/>
    </source>
</evidence>
<dbReference type="EMBL" id="JACGWJ010000027">
    <property type="protein sequence ID" value="KAL0309881.1"/>
    <property type="molecule type" value="Genomic_DNA"/>
</dbReference>
<dbReference type="Gene3D" id="2.60.40.420">
    <property type="entry name" value="Cupredoxins - blue copper proteins"/>
    <property type="match status" value="2"/>
</dbReference>
<comment type="caution">
    <text evidence="5">The sequence shown here is derived from an EMBL/GenBank/DDBJ whole genome shotgun (WGS) entry which is preliminary data.</text>
</comment>
<feature type="domain" description="Plastocyanin-like" evidence="4">
    <location>
        <begin position="202"/>
        <end position="287"/>
    </location>
</feature>
<name>A0AAW2KVW6_SESRA</name>
<dbReference type="GO" id="GO:0005507">
    <property type="term" value="F:copper ion binding"/>
    <property type="evidence" value="ECO:0007669"/>
    <property type="project" value="InterPro"/>
</dbReference>
<gene>
    <name evidence="5" type="ORF">Sradi_5930400</name>
</gene>
<organism evidence="5">
    <name type="scientific">Sesamum radiatum</name>
    <name type="common">Black benniseed</name>
    <dbReference type="NCBI Taxonomy" id="300843"/>
    <lineage>
        <taxon>Eukaryota</taxon>
        <taxon>Viridiplantae</taxon>
        <taxon>Streptophyta</taxon>
        <taxon>Embryophyta</taxon>
        <taxon>Tracheophyta</taxon>
        <taxon>Spermatophyta</taxon>
        <taxon>Magnoliopsida</taxon>
        <taxon>eudicotyledons</taxon>
        <taxon>Gunneridae</taxon>
        <taxon>Pentapetalae</taxon>
        <taxon>asterids</taxon>
        <taxon>lamiids</taxon>
        <taxon>Lamiales</taxon>
        <taxon>Pedaliaceae</taxon>
        <taxon>Sesamum</taxon>
    </lineage>
</organism>
<dbReference type="InterPro" id="IPR001117">
    <property type="entry name" value="Cu-oxidase_2nd"/>
</dbReference>
<dbReference type="SUPFAM" id="SSF49503">
    <property type="entry name" value="Cupredoxins"/>
    <property type="match status" value="2"/>
</dbReference>
<reference evidence="5" key="2">
    <citation type="journal article" date="2024" name="Plant">
        <title>Genomic evolution and insights into agronomic trait innovations of Sesamum species.</title>
        <authorList>
            <person name="Miao H."/>
            <person name="Wang L."/>
            <person name="Qu L."/>
            <person name="Liu H."/>
            <person name="Sun Y."/>
            <person name="Le M."/>
            <person name="Wang Q."/>
            <person name="Wei S."/>
            <person name="Zheng Y."/>
            <person name="Lin W."/>
            <person name="Duan Y."/>
            <person name="Cao H."/>
            <person name="Xiong S."/>
            <person name="Wang X."/>
            <person name="Wei L."/>
            <person name="Li C."/>
            <person name="Ma Q."/>
            <person name="Ju M."/>
            <person name="Zhao R."/>
            <person name="Li G."/>
            <person name="Mu C."/>
            <person name="Tian Q."/>
            <person name="Mei H."/>
            <person name="Zhang T."/>
            <person name="Gao T."/>
            <person name="Zhang H."/>
        </authorList>
    </citation>
    <scope>NUCLEOTIDE SEQUENCE</scope>
    <source>
        <strain evidence="5">G02</strain>
    </source>
</reference>
<evidence type="ECO:0000313" key="5">
    <source>
        <dbReference type="EMBL" id="KAL0309881.1"/>
    </source>
</evidence>
<evidence type="ECO:0000259" key="3">
    <source>
        <dbReference type="Pfam" id="PF00394"/>
    </source>
</evidence>
<dbReference type="PANTHER" id="PTHR11709">
    <property type="entry name" value="MULTI-COPPER OXIDASE"/>
    <property type="match status" value="1"/>
</dbReference>
<dbReference type="Pfam" id="PF07731">
    <property type="entry name" value="Cu-oxidase_2"/>
    <property type="match status" value="1"/>
</dbReference>
<dbReference type="AlphaFoldDB" id="A0AAW2KVW6"/>
<evidence type="ECO:0000259" key="4">
    <source>
        <dbReference type="Pfam" id="PF07731"/>
    </source>
</evidence>
<proteinExistence type="inferred from homology"/>
<comment type="similarity">
    <text evidence="1">Belongs to the multicopper oxidase family.</text>
</comment>
<accession>A0AAW2KVW6</accession>
<dbReference type="Pfam" id="PF00394">
    <property type="entry name" value="Cu-oxidase"/>
    <property type="match status" value="1"/>
</dbReference>
<dbReference type="GO" id="GO:0016491">
    <property type="term" value="F:oxidoreductase activity"/>
    <property type="evidence" value="ECO:0007669"/>
    <property type="project" value="InterPro"/>
</dbReference>
<sequence length="289" mass="31049">MELDYRKWYNGDPEAIINQAMQTGGGPNVSDAYTINGLPVVEADAIYVKPFQSDTVLLTPGQTTNLLLETKSQSPSANFLMAASPYVTGLATFDNSTAAAVNDTSFATNFTSKIRSLASPQYPANVPLNVDKHFLFTIGLGTSPCDHQNKSSCQGPNGTRFSASVNNVSFVQPNTALLQAHYSGQSNGVYSPDFPISPLHWFNYTGTPPNNTMVSNGTKVMVLPFNTSVEVIMQDTSILGAESHPLHLHGFNFFVVGQGFGNFDPKPPKNFNPVDPIERNTVGVPPGVG</sequence>
<protein>
    <submittedName>
        <fullName evidence="5">Laccase-17</fullName>
    </submittedName>
</protein>
<reference evidence="5" key="1">
    <citation type="submission" date="2020-06" db="EMBL/GenBank/DDBJ databases">
        <authorList>
            <person name="Li T."/>
            <person name="Hu X."/>
            <person name="Zhang T."/>
            <person name="Song X."/>
            <person name="Zhang H."/>
            <person name="Dai N."/>
            <person name="Sheng W."/>
            <person name="Hou X."/>
            <person name="Wei L."/>
        </authorList>
    </citation>
    <scope>NUCLEOTIDE SEQUENCE</scope>
    <source>
        <strain evidence="5">G02</strain>
        <tissue evidence="5">Leaf</tissue>
    </source>
</reference>
<evidence type="ECO:0000256" key="1">
    <source>
        <dbReference type="ARBA" id="ARBA00010609"/>
    </source>
</evidence>
<dbReference type="InterPro" id="IPR045087">
    <property type="entry name" value="Cu-oxidase_fam"/>
</dbReference>
<feature type="domain" description="Plastocyanin-like" evidence="3">
    <location>
        <begin position="39"/>
        <end position="101"/>
    </location>
</feature>
<dbReference type="InterPro" id="IPR011706">
    <property type="entry name" value="Cu-oxidase_C"/>
</dbReference>
<dbReference type="InterPro" id="IPR008972">
    <property type="entry name" value="Cupredoxin"/>
</dbReference>